<dbReference type="RefSeq" id="WP_097141891.1">
    <property type="nucleotide sequence ID" value="NZ_OBQD01000015.1"/>
</dbReference>
<accession>A0A285UTR9</accession>
<sequence>MLSTWSDRLRALSWRRVWTSLFLAIALSLGAVGAINLVRKPQTFAVIDARSESMEFKVFNPELSIIYGSGFRISSWPTGSKDGECAQGTLLPGVMSQVSYLRIEERELVIFVNGNGELRLEHGGAEPFDGEVVLYTDAECGQLTTNRLPIWGPGKIGSALSMRSDGPGPILLEGSLTTFGRTVDLWPFGRGGAMYSAGEPITIPSGGYIESHGLETQDADPIPVEQTALFGYVTLSDEPGLGVHVTTETPRLQVSTPGVRENSSRIEVGLFAQVLNDPTILAAQLTLVLLVLLWPITIDLVGLAVSGAEEKAPVETGGPENVRQDPPQNTASLKDFA</sequence>
<dbReference type="Proteomes" id="UP000219167">
    <property type="component" value="Unassembled WGS sequence"/>
</dbReference>
<gene>
    <name evidence="2" type="ORF">SAMN05892877_1153</name>
</gene>
<evidence type="ECO:0000256" key="1">
    <source>
        <dbReference type="SAM" id="MobiDB-lite"/>
    </source>
</evidence>
<dbReference type="OrthoDB" id="8364818at2"/>
<protein>
    <submittedName>
        <fullName evidence="2">Uncharacterized protein</fullName>
    </submittedName>
</protein>
<evidence type="ECO:0000313" key="3">
    <source>
        <dbReference type="Proteomes" id="UP000219167"/>
    </source>
</evidence>
<feature type="region of interest" description="Disordered" evidence="1">
    <location>
        <begin position="311"/>
        <end position="337"/>
    </location>
</feature>
<evidence type="ECO:0000313" key="2">
    <source>
        <dbReference type="EMBL" id="SOC45325.1"/>
    </source>
</evidence>
<reference evidence="2 3" key="1">
    <citation type="submission" date="2017-08" db="EMBL/GenBank/DDBJ databases">
        <authorList>
            <person name="de Groot N.N."/>
        </authorList>
    </citation>
    <scope>NUCLEOTIDE SEQUENCE [LARGE SCALE GENOMIC DNA]</scope>
    <source>
        <strain evidence="2 3">JC85</strain>
    </source>
</reference>
<dbReference type="AlphaFoldDB" id="A0A285UTR9"/>
<feature type="compositionally biased region" description="Polar residues" evidence="1">
    <location>
        <begin position="326"/>
        <end position="337"/>
    </location>
</feature>
<proteinExistence type="predicted"/>
<dbReference type="EMBL" id="OBQD01000015">
    <property type="protein sequence ID" value="SOC45325.1"/>
    <property type="molecule type" value="Genomic_DNA"/>
</dbReference>
<organism evidence="2 3">
    <name type="scientific">Rhizobium subbaraonis</name>
    <dbReference type="NCBI Taxonomy" id="908946"/>
    <lineage>
        <taxon>Bacteria</taxon>
        <taxon>Pseudomonadati</taxon>
        <taxon>Pseudomonadota</taxon>
        <taxon>Alphaproteobacteria</taxon>
        <taxon>Hyphomicrobiales</taxon>
        <taxon>Rhizobiaceae</taxon>
        <taxon>Rhizobium/Agrobacterium group</taxon>
        <taxon>Rhizobium</taxon>
    </lineage>
</organism>
<name>A0A285UTR9_9HYPH</name>
<keyword evidence="3" id="KW-1185">Reference proteome</keyword>